<organism evidence="1">
    <name type="scientific">Anguilla anguilla</name>
    <name type="common">European freshwater eel</name>
    <name type="synonym">Muraena anguilla</name>
    <dbReference type="NCBI Taxonomy" id="7936"/>
    <lineage>
        <taxon>Eukaryota</taxon>
        <taxon>Metazoa</taxon>
        <taxon>Chordata</taxon>
        <taxon>Craniata</taxon>
        <taxon>Vertebrata</taxon>
        <taxon>Euteleostomi</taxon>
        <taxon>Actinopterygii</taxon>
        <taxon>Neopterygii</taxon>
        <taxon>Teleostei</taxon>
        <taxon>Anguilliformes</taxon>
        <taxon>Anguillidae</taxon>
        <taxon>Anguilla</taxon>
    </lineage>
</organism>
<dbReference type="EMBL" id="GBXM01085493">
    <property type="protein sequence ID" value="JAH23084.1"/>
    <property type="molecule type" value="Transcribed_RNA"/>
</dbReference>
<protein>
    <submittedName>
        <fullName evidence="1">Uncharacterized protein</fullName>
    </submittedName>
</protein>
<proteinExistence type="predicted"/>
<name>A0A0E9R1T7_ANGAN</name>
<reference evidence="1" key="2">
    <citation type="journal article" date="2015" name="Fish Shellfish Immunol.">
        <title>Early steps in the European eel (Anguilla anguilla)-Vibrio vulnificus interaction in the gills: Role of the RtxA13 toxin.</title>
        <authorList>
            <person name="Callol A."/>
            <person name="Pajuelo D."/>
            <person name="Ebbesson L."/>
            <person name="Teles M."/>
            <person name="MacKenzie S."/>
            <person name="Amaro C."/>
        </authorList>
    </citation>
    <scope>NUCLEOTIDE SEQUENCE</scope>
</reference>
<reference evidence="1" key="1">
    <citation type="submission" date="2014-11" db="EMBL/GenBank/DDBJ databases">
        <authorList>
            <person name="Amaro Gonzalez C."/>
        </authorList>
    </citation>
    <scope>NUCLEOTIDE SEQUENCE</scope>
</reference>
<accession>A0A0E9R1T7</accession>
<evidence type="ECO:0000313" key="1">
    <source>
        <dbReference type="EMBL" id="JAH23084.1"/>
    </source>
</evidence>
<dbReference type="AlphaFoldDB" id="A0A0E9R1T7"/>
<sequence>MAQSRTNYISVIPSCLFRVFLEYIEILNNVYPVWLFAVDWVTCVFRLQEREFQID</sequence>